<dbReference type="EMBL" id="CAEZXX010000240">
    <property type="protein sequence ID" value="CAB4731101.1"/>
    <property type="molecule type" value="Genomic_DNA"/>
</dbReference>
<accession>A0A6J6S8D6</accession>
<evidence type="ECO:0000313" key="1">
    <source>
        <dbReference type="EMBL" id="CAB4731101.1"/>
    </source>
</evidence>
<gene>
    <name evidence="1" type="ORF">UFOPK2602_02336</name>
</gene>
<proteinExistence type="predicted"/>
<protein>
    <submittedName>
        <fullName evidence="1">Unannotated protein</fullName>
    </submittedName>
</protein>
<dbReference type="AlphaFoldDB" id="A0A6J6S8D6"/>
<sequence>MTSTDISDAYLSESFFTDSGFFKSTDPYLPTP</sequence>
<organism evidence="1">
    <name type="scientific">freshwater metagenome</name>
    <dbReference type="NCBI Taxonomy" id="449393"/>
    <lineage>
        <taxon>unclassified sequences</taxon>
        <taxon>metagenomes</taxon>
        <taxon>ecological metagenomes</taxon>
    </lineage>
</organism>
<name>A0A6J6S8D6_9ZZZZ</name>
<reference evidence="1" key="1">
    <citation type="submission" date="2020-05" db="EMBL/GenBank/DDBJ databases">
        <authorList>
            <person name="Chiriac C."/>
            <person name="Salcher M."/>
            <person name="Ghai R."/>
            <person name="Kavagutti S V."/>
        </authorList>
    </citation>
    <scope>NUCLEOTIDE SEQUENCE</scope>
</reference>